<dbReference type="InterPro" id="IPR006015">
    <property type="entry name" value="Universal_stress_UspA"/>
</dbReference>
<evidence type="ECO:0000313" key="3">
    <source>
        <dbReference type="EMBL" id="RIV42293.1"/>
    </source>
</evidence>
<dbReference type="PANTHER" id="PTHR46268">
    <property type="entry name" value="STRESS RESPONSE PROTEIN NHAX"/>
    <property type="match status" value="1"/>
</dbReference>
<sequence length="285" mass="32667">MKRILLPTDFSKDAWNAIEYALHFFKEEKCMFYILNTYTPAFYRIDYLMGGPAMSAIPDVGVDISLEGLENTLKRIEERYDNPNHTFEILSSFNTLPDEVHDISERKKLDMVVMGTQGASGAKEFFLGSNTVHVIRKAVVPVLAVPQVYEYKGIKNILMPTGYETKYKPNELKPLVDTVKRFKANLHVVHALEDYKLTDLQKDNKEHLKDIFKTLPDVVFTDSTGEYMPNIVHSYIDKNNIGLVAMMNRKHTFLGQLLLKHHVDVVGYHCQVPFLVLPDTSELPK</sequence>
<keyword evidence="6" id="KW-1185">Reference proteome</keyword>
<dbReference type="Pfam" id="PF00582">
    <property type="entry name" value="Usp"/>
    <property type="match status" value="1"/>
</dbReference>
<reference evidence="4 6" key="2">
    <citation type="submission" date="2019-07" db="EMBL/GenBank/DDBJ databases">
        <title>Draft genome of two Muricauda strains isolated from deep sea.</title>
        <authorList>
            <person name="Sun C."/>
        </authorList>
    </citation>
    <scope>NUCLEOTIDE SEQUENCE [LARGE SCALE GENOMIC DNA]</scope>
    <source>
        <strain evidence="4 6">72</strain>
    </source>
</reference>
<dbReference type="SUPFAM" id="SSF52402">
    <property type="entry name" value="Adenine nucleotide alpha hydrolases-like"/>
    <property type="match status" value="2"/>
</dbReference>
<dbReference type="CDD" id="cd00293">
    <property type="entry name" value="USP-like"/>
    <property type="match status" value="1"/>
</dbReference>
<reference evidence="3 5" key="1">
    <citation type="submission" date="2018-08" db="EMBL/GenBank/DDBJ databases">
        <title>Proposal of Muricauda 72 sp.nov. and Muricauda NH166 sp.nov., isolated from seawater.</title>
        <authorList>
            <person name="Cheng H."/>
            <person name="Wu Y.-H."/>
            <person name="Guo L.-L."/>
            <person name="Xu X.-W."/>
        </authorList>
    </citation>
    <scope>NUCLEOTIDE SEQUENCE [LARGE SCALE GENOMIC DNA]</scope>
    <source>
        <strain evidence="3 5">72</strain>
    </source>
</reference>
<organism evidence="3 5">
    <name type="scientific">Flagellimonas pelagia</name>
    <dbReference type="NCBI Taxonomy" id="2306998"/>
    <lineage>
        <taxon>Bacteria</taxon>
        <taxon>Pseudomonadati</taxon>
        <taxon>Bacteroidota</taxon>
        <taxon>Flavobacteriia</taxon>
        <taxon>Flavobacteriales</taxon>
        <taxon>Flavobacteriaceae</taxon>
        <taxon>Flagellimonas</taxon>
    </lineage>
</organism>
<dbReference type="Proteomes" id="UP000266691">
    <property type="component" value="Unassembled WGS sequence"/>
</dbReference>
<dbReference type="Proteomes" id="UP000321621">
    <property type="component" value="Unassembled WGS sequence"/>
</dbReference>
<accession>A0A3A1NIY0</accession>
<evidence type="ECO:0000313" key="6">
    <source>
        <dbReference type="Proteomes" id="UP000321621"/>
    </source>
</evidence>
<comment type="similarity">
    <text evidence="1">Belongs to the universal stress protein A family.</text>
</comment>
<proteinExistence type="inferred from homology"/>
<feature type="domain" description="UspA" evidence="2">
    <location>
        <begin position="1"/>
        <end position="146"/>
    </location>
</feature>
<dbReference type="InterPro" id="IPR014729">
    <property type="entry name" value="Rossmann-like_a/b/a_fold"/>
</dbReference>
<dbReference type="Gene3D" id="3.40.50.620">
    <property type="entry name" value="HUPs"/>
    <property type="match status" value="2"/>
</dbReference>
<evidence type="ECO:0000259" key="2">
    <source>
        <dbReference type="Pfam" id="PF00582"/>
    </source>
</evidence>
<gene>
    <name evidence="3" type="ORF">D2V05_17785</name>
    <name evidence="4" type="ORF">FQ017_17625</name>
</gene>
<protein>
    <submittedName>
        <fullName evidence="3">Universal stress protein</fullName>
    </submittedName>
</protein>
<dbReference type="EMBL" id="VNWK01000036">
    <property type="protein sequence ID" value="TXJ90839.1"/>
    <property type="molecule type" value="Genomic_DNA"/>
</dbReference>
<dbReference type="AlphaFoldDB" id="A0A3A1NIY0"/>
<dbReference type="EMBL" id="QXFI01000036">
    <property type="protein sequence ID" value="RIV42293.1"/>
    <property type="molecule type" value="Genomic_DNA"/>
</dbReference>
<dbReference type="RefSeq" id="WP_119649378.1">
    <property type="nucleotide sequence ID" value="NZ_QXFI01000036.1"/>
</dbReference>
<dbReference type="InterPro" id="IPR006016">
    <property type="entry name" value="UspA"/>
</dbReference>
<dbReference type="OrthoDB" id="9788959at2"/>
<evidence type="ECO:0000313" key="5">
    <source>
        <dbReference type="Proteomes" id="UP000266691"/>
    </source>
</evidence>
<dbReference type="PRINTS" id="PR01438">
    <property type="entry name" value="UNVRSLSTRESS"/>
</dbReference>
<evidence type="ECO:0000313" key="4">
    <source>
        <dbReference type="EMBL" id="TXJ90839.1"/>
    </source>
</evidence>
<dbReference type="PANTHER" id="PTHR46268:SF6">
    <property type="entry name" value="UNIVERSAL STRESS PROTEIN UP12"/>
    <property type="match status" value="1"/>
</dbReference>
<evidence type="ECO:0000256" key="1">
    <source>
        <dbReference type="ARBA" id="ARBA00008791"/>
    </source>
</evidence>
<comment type="caution">
    <text evidence="3">The sequence shown here is derived from an EMBL/GenBank/DDBJ whole genome shotgun (WGS) entry which is preliminary data.</text>
</comment>
<name>A0A3A1NIY0_9FLAO</name>